<reference evidence="2 3" key="2">
    <citation type="submission" date="2018-01" db="EMBL/GenBank/DDBJ databases">
        <title>Genomic study of Klebsiella pneumoniae.</title>
        <authorList>
            <person name="Yang Y."/>
            <person name="Bicalho R."/>
        </authorList>
    </citation>
    <scope>NUCLEOTIDE SEQUENCE [LARGE SCALE GENOMIC DNA]</scope>
    <source>
        <strain evidence="2 3">A2</strain>
    </source>
</reference>
<accession>A0A2J4YZ87</accession>
<gene>
    <name evidence="2" type="ORF">CWM85_21350</name>
</gene>
<evidence type="ECO:0000256" key="1">
    <source>
        <dbReference type="SAM" id="Phobius"/>
    </source>
</evidence>
<dbReference type="RefSeq" id="WP_116280322.1">
    <property type="nucleotide sequence ID" value="NZ_CP085764.1"/>
</dbReference>
<keyword evidence="1" id="KW-0812">Transmembrane</keyword>
<dbReference type="InterPro" id="IPR049458">
    <property type="entry name" value="EpsG-like"/>
</dbReference>
<evidence type="ECO:0000313" key="3">
    <source>
        <dbReference type="Proteomes" id="UP000234661"/>
    </source>
</evidence>
<evidence type="ECO:0008006" key="4">
    <source>
        <dbReference type="Google" id="ProtNLM"/>
    </source>
</evidence>
<dbReference type="EMBL" id="PIET01000741">
    <property type="protein sequence ID" value="PLM56118.1"/>
    <property type="molecule type" value="Genomic_DNA"/>
</dbReference>
<feature type="transmembrane region" description="Helical" evidence="1">
    <location>
        <begin position="171"/>
        <end position="190"/>
    </location>
</feature>
<sequence length="191" mass="22095">MPLFFGNLYLLLFFGISIFTLFVSYFAIQYNSRKIDLVGLLIAYITMVLFYGLREPGTTDIKMYLENFDALNNFADFNWGFGFYILMKTIKAISAEHAFFIFASSFIFATILLFFTCIVLKAKPYKSLFMISLLYGWYMLDLATNTYRQGIALLFIMFSLLYIARKDYLKFSILSVVAVSIHWGALIPIVI</sequence>
<dbReference type="Pfam" id="PF14897">
    <property type="entry name" value="EpsG"/>
    <property type="match status" value="1"/>
</dbReference>
<feature type="transmembrane region" description="Helical" evidence="1">
    <location>
        <begin position="146"/>
        <end position="164"/>
    </location>
</feature>
<comment type="caution">
    <text evidence="2">The sequence shown here is derived from an EMBL/GenBank/DDBJ whole genome shotgun (WGS) entry which is preliminary data.</text>
</comment>
<dbReference type="Proteomes" id="UP000234661">
    <property type="component" value="Unassembled WGS sequence"/>
</dbReference>
<evidence type="ECO:0000313" key="2">
    <source>
        <dbReference type="EMBL" id="PLM56118.1"/>
    </source>
</evidence>
<organism evidence="2 3">
    <name type="scientific">Klebsiella michiganensis</name>
    <dbReference type="NCBI Taxonomy" id="1134687"/>
    <lineage>
        <taxon>Bacteria</taxon>
        <taxon>Pseudomonadati</taxon>
        <taxon>Pseudomonadota</taxon>
        <taxon>Gammaproteobacteria</taxon>
        <taxon>Enterobacterales</taxon>
        <taxon>Enterobacteriaceae</taxon>
        <taxon>Klebsiella/Raoultella group</taxon>
        <taxon>Klebsiella</taxon>
    </lineage>
</organism>
<keyword evidence="1" id="KW-0472">Membrane</keyword>
<feature type="transmembrane region" description="Helical" evidence="1">
    <location>
        <begin position="35"/>
        <end position="53"/>
    </location>
</feature>
<feature type="transmembrane region" description="Helical" evidence="1">
    <location>
        <begin position="6"/>
        <end position="28"/>
    </location>
</feature>
<protein>
    <recommendedName>
        <fullName evidence="4">EpsG family protein</fullName>
    </recommendedName>
</protein>
<reference evidence="2 3" key="1">
    <citation type="submission" date="2017-11" db="EMBL/GenBank/DDBJ databases">
        <authorList>
            <person name="Han C.G."/>
        </authorList>
    </citation>
    <scope>NUCLEOTIDE SEQUENCE [LARGE SCALE GENOMIC DNA]</scope>
    <source>
        <strain evidence="2 3">A2</strain>
    </source>
</reference>
<keyword evidence="1" id="KW-1133">Transmembrane helix</keyword>
<feature type="transmembrane region" description="Helical" evidence="1">
    <location>
        <begin position="97"/>
        <end position="118"/>
    </location>
</feature>
<dbReference type="AlphaFoldDB" id="A0A2J4YZ87"/>
<proteinExistence type="predicted"/>
<name>A0A2J4YZ87_9ENTR</name>